<name>A0A1Y3BVE0_EURMA</name>
<protein>
    <submittedName>
        <fullName evidence="3">FERM central domain containing protein</fullName>
    </submittedName>
</protein>
<gene>
    <name evidence="3" type="ORF">BLA29_006305</name>
</gene>
<evidence type="ECO:0000256" key="1">
    <source>
        <dbReference type="PROSITE-ProRule" id="PRU00168"/>
    </source>
</evidence>
<dbReference type="SUPFAM" id="SSF48366">
    <property type="entry name" value="Ras GEF"/>
    <property type="match status" value="1"/>
</dbReference>
<dbReference type="InterPro" id="IPR001895">
    <property type="entry name" value="RASGEF_cat_dom"/>
</dbReference>
<keyword evidence="1" id="KW-0344">Guanine-nucleotide releasing factor</keyword>
<evidence type="ECO:0000313" key="4">
    <source>
        <dbReference type="Proteomes" id="UP000194236"/>
    </source>
</evidence>
<dbReference type="InterPro" id="IPR036964">
    <property type="entry name" value="RASGEF_cat_dom_sf"/>
</dbReference>
<dbReference type="PROSITE" id="PS50009">
    <property type="entry name" value="RASGEF_CAT"/>
    <property type="match status" value="1"/>
</dbReference>
<comment type="caution">
    <text evidence="3">The sequence shown here is derived from an EMBL/GenBank/DDBJ whole genome shotgun (WGS) entry which is preliminary data.</text>
</comment>
<feature type="non-terminal residue" evidence="3">
    <location>
        <position position="1"/>
    </location>
</feature>
<dbReference type="InterPro" id="IPR011993">
    <property type="entry name" value="PH-like_dom_sf"/>
</dbReference>
<proteinExistence type="predicted"/>
<feature type="domain" description="Ras-GEF" evidence="2">
    <location>
        <begin position="179"/>
        <end position="270"/>
    </location>
</feature>
<accession>A0A1Y3BVE0</accession>
<dbReference type="Proteomes" id="UP000194236">
    <property type="component" value="Unassembled WGS sequence"/>
</dbReference>
<dbReference type="Gene3D" id="1.10.840.10">
    <property type="entry name" value="Ras guanine-nucleotide exchange factors catalytic domain"/>
    <property type="match status" value="1"/>
</dbReference>
<evidence type="ECO:0000259" key="2">
    <source>
        <dbReference type="PROSITE" id="PS50009"/>
    </source>
</evidence>
<dbReference type="GO" id="GO:0005085">
    <property type="term" value="F:guanyl-nucleotide exchange factor activity"/>
    <property type="evidence" value="ECO:0007669"/>
    <property type="project" value="UniProtKB-KW"/>
</dbReference>
<keyword evidence="4" id="KW-1185">Reference proteome</keyword>
<reference evidence="3 4" key="1">
    <citation type="submission" date="2017-03" db="EMBL/GenBank/DDBJ databases">
        <title>Genome Survey of Euroglyphus maynei.</title>
        <authorList>
            <person name="Arlian L.G."/>
            <person name="Morgan M.S."/>
            <person name="Rider S.D."/>
        </authorList>
    </citation>
    <scope>NUCLEOTIDE SEQUENCE [LARGE SCALE GENOMIC DNA]</scope>
    <source>
        <strain evidence="3">Arlian Lab</strain>
        <tissue evidence="3">Whole body</tissue>
    </source>
</reference>
<dbReference type="AlphaFoldDB" id="A0A1Y3BVE0"/>
<dbReference type="InterPro" id="IPR023578">
    <property type="entry name" value="Ras_GEF_dom_sf"/>
</dbReference>
<dbReference type="Gene3D" id="2.30.29.30">
    <property type="entry name" value="Pleckstrin-homology domain (PH domain)/Phosphotyrosine-binding domain (PTB)"/>
    <property type="match status" value="1"/>
</dbReference>
<sequence>EQKRKLFHTSVYESEQQLKKLYIQTCKRLPAYGCQLFQVKELLHGRTNRRATRLLGICLDRIVLLDCNTLQLAKTQPTNNLQQWRTGGGRSHDRLVLEFRGTQWSFITSSHNSLRAIGTVLWEILQSVDSTFLDLLIANESRYGINNNNNSKDNGDISNGKIKRRFRDELLGLESILHFPEEVALCLAQVEYDLFYNIQPVHYIRQVTLDLSTQISNISREDDDSQNKQSSVDNVGMRTAFTVEDLIERFHEVSSWITQLIISQPTHEMR</sequence>
<dbReference type="OrthoDB" id="269822at2759"/>
<organism evidence="3 4">
    <name type="scientific">Euroglyphus maynei</name>
    <name type="common">Mayne's house dust mite</name>
    <dbReference type="NCBI Taxonomy" id="6958"/>
    <lineage>
        <taxon>Eukaryota</taxon>
        <taxon>Metazoa</taxon>
        <taxon>Ecdysozoa</taxon>
        <taxon>Arthropoda</taxon>
        <taxon>Chelicerata</taxon>
        <taxon>Arachnida</taxon>
        <taxon>Acari</taxon>
        <taxon>Acariformes</taxon>
        <taxon>Sarcoptiformes</taxon>
        <taxon>Astigmata</taxon>
        <taxon>Psoroptidia</taxon>
        <taxon>Analgoidea</taxon>
        <taxon>Pyroglyphidae</taxon>
        <taxon>Pyroglyphinae</taxon>
        <taxon>Euroglyphus</taxon>
    </lineage>
</organism>
<dbReference type="GO" id="GO:0007264">
    <property type="term" value="P:small GTPase-mediated signal transduction"/>
    <property type="evidence" value="ECO:0007669"/>
    <property type="project" value="InterPro"/>
</dbReference>
<evidence type="ECO:0000313" key="3">
    <source>
        <dbReference type="EMBL" id="OTF84037.1"/>
    </source>
</evidence>
<dbReference type="EMBL" id="MUJZ01001065">
    <property type="protein sequence ID" value="OTF84037.1"/>
    <property type="molecule type" value="Genomic_DNA"/>
</dbReference>